<accession>A0ABM4DAR5</accession>
<dbReference type="GeneID" id="136089405"/>
<sequence>MELCSSRSRYSKDFKVSKGVHSDILMFSITSPENKFCLSKVESNYGDVGDIAVENSLYSSIDTLTSTKDFLYEWSLEYCIKDDALNALLFHLNKFTPSIPKCRQTLQKSLQKVNVLYVSGGDYIYLGVESAIDYYISTVGNKEKLDLVVSIDGAPMYNSKNPSIWPILITINRKRPHAVAIWHGQGKPNNLDEYFKDFILEMKKLQINGYKQLQVTIKAFVCDAPARAFVKCIIGHSGYHSCERCIAVGAQKDGVRLLKTTALLCTDMAFKNNLYKKEGHQLESLSLFVQLSFPMVTGFPLDYMHLVCLGVVKKPLINWCKSPQCIRIIQSVKDSISNELINLQSYTPSNFQCRPHSLNELEKWKSNRVSILSALCWACCFKKEK</sequence>
<evidence type="ECO:0000313" key="2">
    <source>
        <dbReference type="RefSeq" id="XP_065671445.1"/>
    </source>
</evidence>
<dbReference type="PANTHER" id="PTHR33053:SF9">
    <property type="entry name" value="AGAP000105-PA"/>
    <property type="match status" value="1"/>
</dbReference>
<dbReference type="PANTHER" id="PTHR33053">
    <property type="entry name" value="PROTEIN, PUTATIVE-RELATED"/>
    <property type="match status" value="1"/>
</dbReference>
<evidence type="ECO:0000313" key="1">
    <source>
        <dbReference type="Proteomes" id="UP001652625"/>
    </source>
</evidence>
<dbReference type="RefSeq" id="XP_065671446.1">
    <property type="nucleotide sequence ID" value="XM_065815374.1"/>
</dbReference>
<proteinExistence type="predicted"/>
<organism evidence="1 2">
    <name type="scientific">Hydra vulgaris</name>
    <name type="common">Hydra</name>
    <name type="synonym">Hydra attenuata</name>
    <dbReference type="NCBI Taxonomy" id="6087"/>
    <lineage>
        <taxon>Eukaryota</taxon>
        <taxon>Metazoa</taxon>
        <taxon>Cnidaria</taxon>
        <taxon>Hydrozoa</taxon>
        <taxon>Hydroidolina</taxon>
        <taxon>Anthoathecata</taxon>
        <taxon>Aplanulata</taxon>
        <taxon>Hydridae</taxon>
        <taxon>Hydra</taxon>
    </lineage>
</organism>
<protein>
    <submittedName>
        <fullName evidence="2 3">Uncharacterized protein LOC136089405</fullName>
    </submittedName>
</protein>
<keyword evidence="1" id="KW-1185">Reference proteome</keyword>
<evidence type="ECO:0000313" key="3">
    <source>
        <dbReference type="RefSeq" id="XP_065671446.1"/>
    </source>
</evidence>
<dbReference type="RefSeq" id="XP_065671445.1">
    <property type="nucleotide sequence ID" value="XM_065815373.1"/>
</dbReference>
<dbReference type="Proteomes" id="UP001652625">
    <property type="component" value="Chromosome 13"/>
</dbReference>
<reference evidence="2 3" key="1">
    <citation type="submission" date="2025-05" db="UniProtKB">
        <authorList>
            <consortium name="RefSeq"/>
        </authorList>
    </citation>
    <scope>IDENTIFICATION</scope>
</reference>
<gene>
    <name evidence="2 3" type="primary">LOC136089405</name>
</gene>
<name>A0ABM4DAR5_HYDVU</name>